<organism evidence="11 12">
    <name type="scientific">Gottfriedia solisilvae</name>
    <dbReference type="NCBI Taxonomy" id="1516104"/>
    <lineage>
        <taxon>Bacteria</taxon>
        <taxon>Bacillati</taxon>
        <taxon>Bacillota</taxon>
        <taxon>Bacilli</taxon>
        <taxon>Bacillales</taxon>
        <taxon>Bacillaceae</taxon>
        <taxon>Gottfriedia</taxon>
    </lineage>
</organism>
<dbReference type="Proteomes" id="UP000626244">
    <property type="component" value="Unassembled WGS sequence"/>
</dbReference>
<dbReference type="InterPro" id="IPR053927">
    <property type="entry name" value="FlgK_helical"/>
</dbReference>
<evidence type="ECO:0000259" key="10">
    <source>
        <dbReference type="Pfam" id="PF22638"/>
    </source>
</evidence>
<keyword evidence="11" id="KW-0969">Cilium</keyword>
<protein>
    <recommendedName>
        <fullName evidence="4">Flagellar hook-associated protein 1</fullName>
    </recommendedName>
</protein>
<proteinExistence type="inferred from homology"/>
<dbReference type="Pfam" id="PF06429">
    <property type="entry name" value="Flg_bbr_C"/>
    <property type="match status" value="1"/>
</dbReference>
<keyword evidence="5" id="KW-0964">Secreted</keyword>
<dbReference type="GO" id="GO:0005198">
    <property type="term" value="F:structural molecule activity"/>
    <property type="evidence" value="ECO:0007669"/>
    <property type="project" value="InterPro"/>
</dbReference>
<evidence type="ECO:0000256" key="5">
    <source>
        <dbReference type="ARBA" id="ARBA00022525"/>
    </source>
</evidence>
<dbReference type="InterPro" id="IPR001444">
    <property type="entry name" value="Flag_bb_rod_N"/>
</dbReference>
<keyword evidence="12" id="KW-1185">Reference proteome</keyword>
<dbReference type="PANTHER" id="PTHR30033:SF1">
    <property type="entry name" value="FLAGELLAR HOOK-ASSOCIATED PROTEIN 1"/>
    <property type="match status" value="1"/>
</dbReference>
<accession>A0A8J3AL06</accession>
<reference evidence="12" key="1">
    <citation type="journal article" date="2019" name="Int. J. Syst. Evol. Microbiol.">
        <title>The Global Catalogue of Microorganisms (GCM) 10K type strain sequencing project: providing services to taxonomists for standard genome sequencing and annotation.</title>
        <authorList>
            <consortium name="The Broad Institute Genomics Platform"/>
            <consortium name="The Broad Institute Genome Sequencing Center for Infectious Disease"/>
            <person name="Wu L."/>
            <person name="Ma J."/>
        </authorList>
    </citation>
    <scope>NUCLEOTIDE SEQUENCE [LARGE SCALE GENOMIC DNA]</scope>
    <source>
        <strain evidence="12">CGMCC 1.14993</strain>
    </source>
</reference>
<sequence length="504" mass="54822">MRPTFMGLETAKRGMYTQQSALSVLGHNIANANTEGYTRQRANMQQTSPFPGPGMERPYIPGQIGTGSEVTSIQRIRESFLDIQYRNDNSQLGYYASRNDALQKMEDIMNEPSEQGLSKTLDRFWQSLQDLSLNPSNSGARAVVLERGKAVAETFNYLSTSLKTVQNDQKNQIEVETKNINSLLNQIQNVNRQIADVEPHGMLPNDLYDERDRLIDKLSNLVNIKVTYSSSGGHSLPTAEGKATIDLVAEDGTVIESGRVIDGIDIKTDPKFLKVNYDSTTGLVDTVSIGNNIIDVEKFNGMGKLNSLIKSFGYLDSTNAQVGLYPEMLKNLDDIANTFATTFNTVHAGGITLGDVNGGNFFGSSAGPINASNIKVLITNINDIAAGSTTSDGDGKNALLLADVMRRTDLSIGTTTNTSITAFYQGIIGGMGVQSQEANRLMTNSGILVDSVDQHRKSVSSVSLDEEMTDMVKFQHAYNAAARNITVIDEMLDKIINGMGIVGR</sequence>
<evidence type="ECO:0000256" key="7">
    <source>
        <dbReference type="SAM" id="Coils"/>
    </source>
</evidence>
<keyword evidence="11" id="KW-0282">Flagellum</keyword>
<dbReference type="NCBIfam" id="TIGR02492">
    <property type="entry name" value="flgK_ends"/>
    <property type="match status" value="1"/>
</dbReference>
<comment type="subcellular location">
    <subcellularLocation>
        <location evidence="1">Bacterial flagellum</location>
    </subcellularLocation>
    <subcellularLocation>
        <location evidence="2">Secreted</location>
    </subcellularLocation>
</comment>
<dbReference type="EMBL" id="BMHB01000002">
    <property type="protein sequence ID" value="GGI16527.1"/>
    <property type="molecule type" value="Genomic_DNA"/>
</dbReference>
<dbReference type="SUPFAM" id="SSF64518">
    <property type="entry name" value="Phase 1 flagellin"/>
    <property type="match status" value="1"/>
</dbReference>
<dbReference type="InterPro" id="IPR010930">
    <property type="entry name" value="Flg_bb/hook_C_dom"/>
</dbReference>
<keyword evidence="11" id="KW-0966">Cell projection</keyword>
<feature type="domain" description="Flagellar basal-body/hook protein C-terminal" evidence="9">
    <location>
        <begin position="459"/>
        <end position="497"/>
    </location>
</feature>
<comment type="similarity">
    <text evidence="3">Belongs to the flagella basal body rod proteins family.</text>
</comment>
<dbReference type="Pfam" id="PF00460">
    <property type="entry name" value="Flg_bb_rod"/>
    <property type="match status" value="1"/>
</dbReference>
<name>A0A8J3AL06_9BACI</name>
<dbReference type="InterPro" id="IPR002371">
    <property type="entry name" value="FlgK"/>
</dbReference>
<dbReference type="RefSeq" id="WP_088001137.1">
    <property type="nucleotide sequence ID" value="NZ_BMHB01000002.1"/>
</dbReference>
<dbReference type="GO" id="GO:0044780">
    <property type="term" value="P:bacterial-type flagellum assembly"/>
    <property type="evidence" value="ECO:0007669"/>
    <property type="project" value="InterPro"/>
</dbReference>
<evidence type="ECO:0000259" key="9">
    <source>
        <dbReference type="Pfam" id="PF06429"/>
    </source>
</evidence>
<dbReference type="AlphaFoldDB" id="A0A8J3AL06"/>
<dbReference type="GO" id="GO:0009424">
    <property type="term" value="C:bacterial-type flagellum hook"/>
    <property type="evidence" value="ECO:0007669"/>
    <property type="project" value="InterPro"/>
</dbReference>
<evidence type="ECO:0000256" key="3">
    <source>
        <dbReference type="ARBA" id="ARBA00009677"/>
    </source>
</evidence>
<feature type="domain" description="Flagellar basal body rod protein N-terminal" evidence="8">
    <location>
        <begin position="8"/>
        <end position="38"/>
    </location>
</feature>
<feature type="coiled-coil region" evidence="7">
    <location>
        <begin position="166"/>
        <end position="193"/>
    </location>
</feature>
<evidence type="ECO:0000256" key="1">
    <source>
        <dbReference type="ARBA" id="ARBA00004365"/>
    </source>
</evidence>
<dbReference type="OrthoDB" id="9802553at2"/>
<evidence type="ECO:0000259" key="8">
    <source>
        <dbReference type="Pfam" id="PF00460"/>
    </source>
</evidence>
<evidence type="ECO:0000313" key="12">
    <source>
        <dbReference type="Proteomes" id="UP000626244"/>
    </source>
</evidence>
<comment type="caution">
    <text evidence="11">The sequence shown here is derived from an EMBL/GenBank/DDBJ whole genome shotgun (WGS) entry which is preliminary data.</text>
</comment>
<dbReference type="GO" id="GO:0005576">
    <property type="term" value="C:extracellular region"/>
    <property type="evidence" value="ECO:0007669"/>
    <property type="project" value="UniProtKB-SubCell"/>
</dbReference>
<evidence type="ECO:0000256" key="4">
    <source>
        <dbReference type="ARBA" id="ARBA00016244"/>
    </source>
</evidence>
<keyword evidence="7" id="KW-0175">Coiled coil</keyword>
<dbReference type="Pfam" id="PF22638">
    <property type="entry name" value="FlgK_D1"/>
    <property type="match status" value="1"/>
</dbReference>
<evidence type="ECO:0000256" key="6">
    <source>
        <dbReference type="ARBA" id="ARBA00023143"/>
    </source>
</evidence>
<evidence type="ECO:0000313" key="11">
    <source>
        <dbReference type="EMBL" id="GGI16527.1"/>
    </source>
</evidence>
<gene>
    <name evidence="11" type="primary">flgK</name>
    <name evidence="11" type="ORF">GCM10007380_33410</name>
</gene>
<keyword evidence="6" id="KW-0975">Bacterial flagellum</keyword>
<evidence type="ECO:0000256" key="2">
    <source>
        <dbReference type="ARBA" id="ARBA00004613"/>
    </source>
</evidence>
<dbReference type="PANTHER" id="PTHR30033">
    <property type="entry name" value="FLAGELLAR HOOK-ASSOCIATED PROTEIN 1"/>
    <property type="match status" value="1"/>
</dbReference>
<feature type="domain" description="Flagellar hook-associated protein FlgK helical" evidence="10">
    <location>
        <begin position="102"/>
        <end position="362"/>
    </location>
</feature>